<gene>
    <name evidence="2" type="ORF">TIFTF001_027339</name>
</gene>
<accession>A0AA88DMS3</accession>
<sequence length="82" mass="9387">MQKWAKALSPRPRYGVMTSNTAESMSSKDKNASDMPMTTLMEWLRSVVQDCASSKLTVTPSTNNLFQVYNKDNKKWIVNMEH</sequence>
<name>A0AA88DMS3_FICCA</name>
<dbReference type="EMBL" id="BTGU01000076">
    <property type="protein sequence ID" value="GMN58239.1"/>
    <property type="molecule type" value="Genomic_DNA"/>
</dbReference>
<comment type="caution">
    <text evidence="2">The sequence shown here is derived from an EMBL/GenBank/DDBJ whole genome shotgun (WGS) entry which is preliminary data.</text>
</comment>
<organism evidence="2 3">
    <name type="scientific">Ficus carica</name>
    <name type="common">Common fig</name>
    <dbReference type="NCBI Taxonomy" id="3494"/>
    <lineage>
        <taxon>Eukaryota</taxon>
        <taxon>Viridiplantae</taxon>
        <taxon>Streptophyta</taxon>
        <taxon>Embryophyta</taxon>
        <taxon>Tracheophyta</taxon>
        <taxon>Spermatophyta</taxon>
        <taxon>Magnoliopsida</taxon>
        <taxon>eudicotyledons</taxon>
        <taxon>Gunneridae</taxon>
        <taxon>Pentapetalae</taxon>
        <taxon>rosids</taxon>
        <taxon>fabids</taxon>
        <taxon>Rosales</taxon>
        <taxon>Moraceae</taxon>
        <taxon>Ficeae</taxon>
        <taxon>Ficus</taxon>
    </lineage>
</organism>
<evidence type="ECO:0000256" key="1">
    <source>
        <dbReference type="SAM" id="MobiDB-lite"/>
    </source>
</evidence>
<dbReference type="Proteomes" id="UP001187192">
    <property type="component" value="Unassembled WGS sequence"/>
</dbReference>
<evidence type="ECO:0000313" key="3">
    <source>
        <dbReference type="Proteomes" id="UP001187192"/>
    </source>
</evidence>
<reference evidence="2" key="1">
    <citation type="submission" date="2023-07" db="EMBL/GenBank/DDBJ databases">
        <title>draft genome sequence of fig (Ficus carica).</title>
        <authorList>
            <person name="Takahashi T."/>
            <person name="Nishimura K."/>
        </authorList>
    </citation>
    <scope>NUCLEOTIDE SEQUENCE</scope>
</reference>
<evidence type="ECO:0000313" key="2">
    <source>
        <dbReference type="EMBL" id="GMN58239.1"/>
    </source>
</evidence>
<proteinExistence type="predicted"/>
<protein>
    <submittedName>
        <fullName evidence="2">Uncharacterized protein</fullName>
    </submittedName>
</protein>
<dbReference type="AlphaFoldDB" id="A0AA88DMS3"/>
<keyword evidence="3" id="KW-1185">Reference proteome</keyword>
<feature type="region of interest" description="Disordered" evidence="1">
    <location>
        <begin position="1"/>
        <end position="33"/>
    </location>
</feature>